<dbReference type="Proteomes" id="UP000470876">
    <property type="component" value="Unassembled WGS sequence"/>
</dbReference>
<feature type="transmembrane region" description="Helical" evidence="6">
    <location>
        <begin position="211"/>
        <end position="230"/>
    </location>
</feature>
<proteinExistence type="predicted"/>
<evidence type="ECO:0000259" key="7">
    <source>
        <dbReference type="PROSITE" id="PS50850"/>
    </source>
</evidence>
<feature type="transmembrane region" description="Helical" evidence="6">
    <location>
        <begin position="352"/>
        <end position="372"/>
    </location>
</feature>
<evidence type="ECO:0000313" key="9">
    <source>
        <dbReference type="Proteomes" id="UP000470876"/>
    </source>
</evidence>
<feature type="transmembrane region" description="Helical" evidence="6">
    <location>
        <begin position="378"/>
        <end position="399"/>
    </location>
</feature>
<feature type="transmembrane region" description="Helical" evidence="6">
    <location>
        <begin position="26"/>
        <end position="50"/>
    </location>
</feature>
<dbReference type="RefSeq" id="WP_163956489.1">
    <property type="nucleotide sequence ID" value="NZ_JAAGUX010000087.1"/>
</dbReference>
<keyword evidence="4 6" id="KW-1133">Transmembrane helix</keyword>
<dbReference type="Gene3D" id="1.20.1250.20">
    <property type="entry name" value="MFS general substrate transporter like domains"/>
    <property type="match status" value="2"/>
</dbReference>
<comment type="subcellular location">
    <subcellularLocation>
        <location evidence="1">Cell membrane</location>
        <topology evidence="1">Multi-pass membrane protein</topology>
    </subcellularLocation>
</comment>
<dbReference type="EMBL" id="JAAGUX010000087">
    <property type="protein sequence ID" value="NEW59277.1"/>
    <property type="molecule type" value="Genomic_DNA"/>
</dbReference>
<accession>A0ABX0CTV9</accession>
<keyword evidence="9" id="KW-1185">Reference proteome</keyword>
<feature type="transmembrane region" description="Helical" evidence="6">
    <location>
        <begin position="420"/>
        <end position="441"/>
    </location>
</feature>
<gene>
    <name evidence="8" type="ORF">GV794_27125</name>
</gene>
<dbReference type="Pfam" id="PF07690">
    <property type="entry name" value="MFS_1"/>
    <property type="match status" value="2"/>
</dbReference>
<evidence type="ECO:0000256" key="4">
    <source>
        <dbReference type="ARBA" id="ARBA00022989"/>
    </source>
</evidence>
<evidence type="ECO:0000256" key="1">
    <source>
        <dbReference type="ARBA" id="ARBA00004651"/>
    </source>
</evidence>
<evidence type="ECO:0000256" key="5">
    <source>
        <dbReference type="ARBA" id="ARBA00023136"/>
    </source>
</evidence>
<keyword evidence="3 6" id="KW-0812">Transmembrane</keyword>
<feature type="transmembrane region" description="Helical" evidence="6">
    <location>
        <begin position="122"/>
        <end position="138"/>
    </location>
</feature>
<feature type="transmembrane region" description="Helical" evidence="6">
    <location>
        <begin position="150"/>
        <end position="172"/>
    </location>
</feature>
<dbReference type="InterPro" id="IPR011701">
    <property type="entry name" value="MFS"/>
</dbReference>
<dbReference type="InterPro" id="IPR036259">
    <property type="entry name" value="MFS_trans_sf"/>
</dbReference>
<dbReference type="CDD" id="cd17504">
    <property type="entry name" value="MFS_MMR_MDR_like"/>
    <property type="match status" value="1"/>
</dbReference>
<feature type="transmembrane region" description="Helical" evidence="6">
    <location>
        <begin position="62"/>
        <end position="81"/>
    </location>
</feature>
<keyword evidence="5 6" id="KW-0472">Membrane</keyword>
<feature type="transmembrane region" description="Helical" evidence="6">
    <location>
        <begin position="319"/>
        <end position="340"/>
    </location>
</feature>
<protein>
    <submittedName>
        <fullName evidence="8">MFS transporter</fullName>
    </submittedName>
</protein>
<sequence length="502" mass="51983">MAATRERTGRTTWWNPRLAGAHRGRVLVTVLAFAGILAALMQTIVIPLAAQLPDMLGVGADSASWVITATLLTAAVVTPISGRLGDMYGKRRVLLVCLAILTLGCAICALSSTLWVVLLGRVLQGTATSAIPLGMSILRDELRPVRVPTAIALISATLGAGASVGLPVSAFVAQHFDWHLMFWSAAAIGVIAMVVVRIFVPESPVRTPGRFDYVGALGLATALLCLLVPITKGAAWGWSSAAVIVPLMLCPVLATWWVWYETRAANPVVDIAISMSRPVLLTNIAAVLAGFAMFTQQVLTPQLLQADPSTGYGPGRSIIVAALALAPSGFAMMLVSPIAGRLSNRFSAKTTLIAGLLISCLGYACATVVPFGVWQLTIVSAINGAGVGLAYGTMPALVISAVPESETAAATGLNTLMRMIGSSSASAVLAMLLTTITMQTADATAPAEMSFRLGFGLGGMAALAAVVVAAFLRAGGHGRRTVDVVEAAVPGSMPSEYRPVRA</sequence>
<organism evidence="8 9">
    <name type="scientific">Nocardia cyriacigeorgica</name>
    <dbReference type="NCBI Taxonomy" id="135487"/>
    <lineage>
        <taxon>Bacteria</taxon>
        <taxon>Bacillati</taxon>
        <taxon>Actinomycetota</taxon>
        <taxon>Actinomycetes</taxon>
        <taxon>Mycobacteriales</taxon>
        <taxon>Nocardiaceae</taxon>
        <taxon>Nocardia</taxon>
    </lineage>
</organism>
<dbReference type="PANTHER" id="PTHR23501:SF197">
    <property type="entry name" value="COMD"/>
    <property type="match status" value="1"/>
</dbReference>
<evidence type="ECO:0000256" key="3">
    <source>
        <dbReference type="ARBA" id="ARBA00022692"/>
    </source>
</evidence>
<keyword evidence="2" id="KW-0813">Transport</keyword>
<reference evidence="8 9" key="1">
    <citation type="submission" date="2020-01" db="EMBL/GenBank/DDBJ databases">
        <title>Genetics and antimicrobial susceptibilities of Nocardia species isolated from the soil; a comparison with species isolated from humans.</title>
        <authorList>
            <person name="Carrasco G."/>
            <person name="Monzon S."/>
            <person name="Sansegundo M."/>
            <person name="Garcia E."/>
            <person name="Garrido N."/>
            <person name="Medina M.J."/>
            <person name="Villalon P."/>
            <person name="Ramirez-Arocha A.C."/>
            <person name="Jimenez P."/>
            <person name="Cuesta I."/>
            <person name="Valdezate S."/>
        </authorList>
    </citation>
    <scope>NUCLEOTIDE SEQUENCE [LARGE SCALE GENOMIC DNA]</scope>
    <source>
        <strain evidence="8 9">CNM20110649</strain>
    </source>
</reference>
<feature type="transmembrane region" description="Helical" evidence="6">
    <location>
        <begin position="236"/>
        <end position="259"/>
    </location>
</feature>
<comment type="caution">
    <text evidence="8">The sequence shown here is derived from an EMBL/GenBank/DDBJ whole genome shotgun (WGS) entry which is preliminary data.</text>
</comment>
<feature type="transmembrane region" description="Helical" evidence="6">
    <location>
        <begin position="178"/>
        <end position="199"/>
    </location>
</feature>
<feature type="transmembrane region" description="Helical" evidence="6">
    <location>
        <begin position="93"/>
        <end position="116"/>
    </location>
</feature>
<dbReference type="InterPro" id="IPR020846">
    <property type="entry name" value="MFS_dom"/>
</dbReference>
<dbReference type="PROSITE" id="PS50850">
    <property type="entry name" value="MFS"/>
    <property type="match status" value="1"/>
</dbReference>
<dbReference type="PANTHER" id="PTHR23501">
    <property type="entry name" value="MAJOR FACILITATOR SUPERFAMILY"/>
    <property type="match status" value="1"/>
</dbReference>
<evidence type="ECO:0000256" key="2">
    <source>
        <dbReference type="ARBA" id="ARBA00022448"/>
    </source>
</evidence>
<feature type="transmembrane region" description="Helical" evidence="6">
    <location>
        <begin position="453"/>
        <end position="472"/>
    </location>
</feature>
<name>A0ABX0CTV9_9NOCA</name>
<dbReference type="SUPFAM" id="SSF103473">
    <property type="entry name" value="MFS general substrate transporter"/>
    <property type="match status" value="1"/>
</dbReference>
<feature type="domain" description="Major facilitator superfamily (MFS) profile" evidence="7">
    <location>
        <begin position="27"/>
        <end position="477"/>
    </location>
</feature>
<evidence type="ECO:0000313" key="8">
    <source>
        <dbReference type="EMBL" id="NEW59277.1"/>
    </source>
</evidence>
<evidence type="ECO:0000256" key="6">
    <source>
        <dbReference type="SAM" id="Phobius"/>
    </source>
</evidence>
<feature type="transmembrane region" description="Helical" evidence="6">
    <location>
        <begin position="280"/>
        <end position="299"/>
    </location>
</feature>